<keyword evidence="3" id="KW-1185">Reference proteome</keyword>
<feature type="domain" description="KIB1-4 beta-propeller" evidence="1">
    <location>
        <begin position="84"/>
        <end position="314"/>
    </location>
</feature>
<dbReference type="InterPro" id="IPR005174">
    <property type="entry name" value="KIB1-4_b-propeller"/>
</dbReference>
<dbReference type="EMBL" id="JAUUTY010000003">
    <property type="protein sequence ID" value="KAK1670096.1"/>
    <property type="molecule type" value="Genomic_DNA"/>
</dbReference>
<name>A0AAD8T554_LOLMU</name>
<evidence type="ECO:0000313" key="2">
    <source>
        <dbReference type="EMBL" id="KAK1670096.1"/>
    </source>
</evidence>
<dbReference type="PANTHER" id="PTHR33165">
    <property type="entry name" value="F-BOX DOMAIN CONTAINING PROTEIN-LIKE-RELATED"/>
    <property type="match status" value="1"/>
</dbReference>
<accession>A0AAD8T554</accession>
<organism evidence="2 3">
    <name type="scientific">Lolium multiflorum</name>
    <name type="common">Italian ryegrass</name>
    <name type="synonym">Lolium perenne subsp. multiflorum</name>
    <dbReference type="NCBI Taxonomy" id="4521"/>
    <lineage>
        <taxon>Eukaryota</taxon>
        <taxon>Viridiplantae</taxon>
        <taxon>Streptophyta</taxon>
        <taxon>Embryophyta</taxon>
        <taxon>Tracheophyta</taxon>
        <taxon>Spermatophyta</taxon>
        <taxon>Magnoliopsida</taxon>
        <taxon>Liliopsida</taxon>
        <taxon>Poales</taxon>
        <taxon>Poaceae</taxon>
        <taxon>BOP clade</taxon>
        <taxon>Pooideae</taxon>
        <taxon>Poodae</taxon>
        <taxon>Poeae</taxon>
        <taxon>Poeae Chloroplast Group 2 (Poeae type)</taxon>
        <taxon>Loliodinae</taxon>
        <taxon>Loliinae</taxon>
        <taxon>Lolium</taxon>
    </lineage>
</organism>
<comment type="caution">
    <text evidence="2">The sequence shown here is derived from an EMBL/GenBank/DDBJ whole genome shotgun (WGS) entry which is preliminary data.</text>
</comment>
<evidence type="ECO:0000313" key="3">
    <source>
        <dbReference type="Proteomes" id="UP001231189"/>
    </source>
</evidence>
<protein>
    <recommendedName>
        <fullName evidence="1">KIB1-4 beta-propeller domain-containing protein</fullName>
    </recommendedName>
</protein>
<dbReference type="AlphaFoldDB" id="A0AAD8T554"/>
<gene>
    <name evidence="2" type="ORF">QYE76_058255</name>
</gene>
<dbReference type="Proteomes" id="UP001231189">
    <property type="component" value="Unassembled WGS sequence"/>
</dbReference>
<dbReference type="Pfam" id="PF03478">
    <property type="entry name" value="Beta-prop_KIB1-4"/>
    <property type="match status" value="1"/>
</dbReference>
<evidence type="ECO:0000259" key="1">
    <source>
        <dbReference type="Pfam" id="PF03478"/>
    </source>
</evidence>
<sequence length="383" mass="43233">MANWSSLPSELVHRIADCLLATNDIDYYMDLRAVCGTWRSATVDPKNNPDKRFYPSHWAVIDEVNYYPLDAKRRTRLLVNTATGRVLRKDLPMLRRYYVVTTTPGGFFVLADRKPPHAACVLNPFTGHLVRFMAPMVTDGVDAAAVYGHAAAPTLMLFCDSCRKLYMAETNSGNFSAYEDGKNTYPSRRLDVLGIIYSGADVSKKICDLMLSFSVHPSEMLAIHPSESGHTNRCFLMESAGEMLMIMNLQHGMEVFRMNADRGVFEPAKSIGNQAIFLGYRQCLSVNADKFPSIDTNCIYYLKSLDPCDIYMYDLKDEREERVSGAINTINHVFLFDAEPPFTIIQLLSSYTFNAWGSELESAKIFEGLPNFIPNAKDFWFGD</sequence>
<reference evidence="2" key="1">
    <citation type="submission" date="2023-07" db="EMBL/GenBank/DDBJ databases">
        <title>A chromosome-level genome assembly of Lolium multiflorum.</title>
        <authorList>
            <person name="Chen Y."/>
            <person name="Copetti D."/>
            <person name="Kolliker R."/>
            <person name="Studer B."/>
        </authorList>
    </citation>
    <scope>NUCLEOTIDE SEQUENCE</scope>
    <source>
        <strain evidence="2">02402/16</strain>
        <tissue evidence="2">Leaf</tissue>
    </source>
</reference>
<proteinExistence type="predicted"/>
<dbReference type="PANTHER" id="PTHR33165:SF86">
    <property type="entry name" value="EXPRESSED PROTEIN"/>
    <property type="match status" value="1"/>
</dbReference>